<evidence type="ECO:0000256" key="3">
    <source>
        <dbReference type="ARBA" id="ARBA00016507"/>
    </source>
</evidence>
<feature type="domain" description="Flagellar assembly protein FliH/Type III secretion system HrpE" evidence="9">
    <location>
        <begin position="90"/>
        <end position="213"/>
    </location>
</feature>
<keyword evidence="4" id="KW-0813">Transport</keyword>
<evidence type="ECO:0000256" key="1">
    <source>
        <dbReference type="ARBA" id="ARBA00003041"/>
    </source>
</evidence>
<keyword evidence="5" id="KW-1005">Bacterial flagellum biogenesis</keyword>
<feature type="region of interest" description="Disordered" evidence="8">
    <location>
        <begin position="1"/>
        <end position="29"/>
    </location>
</feature>
<accession>A0A0A8K7M4</accession>
<keyword evidence="10" id="KW-0966">Cell projection</keyword>
<proteinExistence type="inferred from homology"/>
<keyword evidence="10" id="KW-0969">Cilium</keyword>
<organism evidence="10">
    <name type="scientific">Sphingomonas sp. A1</name>
    <dbReference type="NCBI Taxonomy" id="90322"/>
    <lineage>
        <taxon>Bacteria</taxon>
        <taxon>Pseudomonadati</taxon>
        <taxon>Pseudomonadota</taxon>
        <taxon>Alphaproteobacteria</taxon>
        <taxon>Sphingomonadales</taxon>
        <taxon>Sphingomonadaceae</taxon>
        <taxon>Sphingomonas</taxon>
    </lineage>
</organism>
<dbReference type="EMBL" id="LC043076">
    <property type="protein sequence ID" value="BAQ18885.1"/>
    <property type="molecule type" value="Genomic_DNA"/>
</dbReference>
<evidence type="ECO:0000313" key="10">
    <source>
        <dbReference type="EMBL" id="BAQ18885.1"/>
    </source>
</evidence>
<gene>
    <name evidence="10" type="primary">fliH</name>
</gene>
<feature type="compositionally biased region" description="Polar residues" evidence="8">
    <location>
        <begin position="1"/>
        <end position="13"/>
    </location>
</feature>
<reference evidence="10" key="1">
    <citation type="submission" date="2015-04" db="EMBL/GenBank/DDBJ databases">
        <title>Formation of a single polar flagellum by lateral and polar bacterial flagellar gene sets.</title>
        <authorList>
            <person name="Maruyama Y."/>
            <person name="Kobayashi M."/>
            <person name="Murata K."/>
            <person name="Hashimoto W."/>
        </authorList>
    </citation>
    <scope>NUCLEOTIDE SEQUENCE</scope>
    <source>
        <strain evidence="10">A1</strain>
    </source>
</reference>
<dbReference type="Pfam" id="PF02108">
    <property type="entry name" value="FliH"/>
    <property type="match status" value="1"/>
</dbReference>
<dbReference type="InterPro" id="IPR018035">
    <property type="entry name" value="Flagellar_FliH/T3SS_HrpE"/>
</dbReference>
<comment type="similarity">
    <text evidence="2">Belongs to the FliH family.</text>
</comment>
<comment type="function">
    <text evidence="1">Needed for flagellar regrowth and assembly.</text>
</comment>
<keyword evidence="6" id="KW-0653">Protein transport</keyword>
<evidence type="ECO:0000256" key="7">
    <source>
        <dbReference type="ARBA" id="ARBA00023225"/>
    </source>
</evidence>
<protein>
    <recommendedName>
        <fullName evidence="3">Flagellar assembly protein FliH</fullName>
    </recommendedName>
</protein>
<dbReference type="InterPro" id="IPR051472">
    <property type="entry name" value="T3SS_Stator/FliH"/>
</dbReference>
<evidence type="ECO:0000256" key="4">
    <source>
        <dbReference type="ARBA" id="ARBA00022448"/>
    </source>
</evidence>
<name>A0A0A8K7M4_9SPHN</name>
<evidence type="ECO:0000256" key="8">
    <source>
        <dbReference type="SAM" id="MobiDB-lite"/>
    </source>
</evidence>
<keyword evidence="7" id="KW-1006">Bacterial flagellum protein export</keyword>
<evidence type="ECO:0000256" key="6">
    <source>
        <dbReference type="ARBA" id="ARBA00022927"/>
    </source>
</evidence>
<evidence type="ECO:0000256" key="2">
    <source>
        <dbReference type="ARBA" id="ARBA00006602"/>
    </source>
</evidence>
<keyword evidence="10" id="KW-0282">Flagellum</keyword>
<dbReference type="PANTHER" id="PTHR34982">
    <property type="entry name" value="YOP PROTEINS TRANSLOCATION PROTEIN L"/>
    <property type="match status" value="1"/>
</dbReference>
<dbReference type="GO" id="GO:0015031">
    <property type="term" value="P:protein transport"/>
    <property type="evidence" value="ECO:0007669"/>
    <property type="project" value="UniProtKB-KW"/>
</dbReference>
<dbReference type="GO" id="GO:0005829">
    <property type="term" value="C:cytosol"/>
    <property type="evidence" value="ECO:0007669"/>
    <property type="project" value="TreeGrafter"/>
</dbReference>
<dbReference type="PANTHER" id="PTHR34982:SF1">
    <property type="entry name" value="FLAGELLAR ASSEMBLY PROTEIN FLIH"/>
    <property type="match status" value="1"/>
</dbReference>
<evidence type="ECO:0000256" key="5">
    <source>
        <dbReference type="ARBA" id="ARBA00022795"/>
    </source>
</evidence>
<sequence length="227" mass="24595">MSSPIIPRNQASGAFQRWEPSAFDAPPMDVAVAAEPETLEPQITEEPAPLEIAPGVTLPTLEDVERIEAEARKSGYDAGYEEGSARGRREAAELHQMVQSLDDVLTQVDQEVAIELQSLAIELARQIVRDTLAVRPEAVLAVVREALAQLPQQAATLRVNPADAQLISQYLADQPSGQPARIVEDDSVARGGALLEAGGSQLDVQVQTRWQRVVEGIARHTPDWIDG</sequence>
<dbReference type="AlphaFoldDB" id="A0A0A8K7M4"/>
<dbReference type="GO" id="GO:0044781">
    <property type="term" value="P:bacterial-type flagellum organization"/>
    <property type="evidence" value="ECO:0007669"/>
    <property type="project" value="UniProtKB-KW"/>
</dbReference>
<evidence type="ECO:0000259" key="9">
    <source>
        <dbReference type="Pfam" id="PF02108"/>
    </source>
</evidence>